<keyword evidence="7" id="KW-1185">Reference proteome</keyword>
<evidence type="ECO:0000259" key="5">
    <source>
        <dbReference type="PROSITE" id="PS50160"/>
    </source>
</evidence>
<evidence type="ECO:0000256" key="3">
    <source>
        <dbReference type="ARBA" id="ARBA00034003"/>
    </source>
</evidence>
<protein>
    <submittedName>
        <fullName evidence="6">ATP-dependent DNA ligase</fullName>
    </submittedName>
</protein>
<dbReference type="GO" id="GO:0006310">
    <property type="term" value="P:DNA recombination"/>
    <property type="evidence" value="ECO:0007669"/>
    <property type="project" value="InterPro"/>
</dbReference>
<dbReference type="Gene3D" id="2.40.50.140">
    <property type="entry name" value="Nucleic acid-binding proteins"/>
    <property type="match status" value="1"/>
</dbReference>
<sequence length="326" mass="35776">MVFEPKYDGFRMLVFAQPGGEVFLQSRSGRDLTGSFPEIADAAAALGEDVVIDGEAVIHTGSRLDFGALQQRLNTRPPALSRLERAHPAHLVAFDLLQHAGTEMLTWPYRERRAALQSLFQGHGLAAPWALTPSTTDRAQAEKWLAEWSAVGVEGVVVKSLTQPYQPGRRGWLKYRARHTAEAIVGAVTGSLARPQSALLGRYTSDGHFLMVARSTPLSARTRAELSGLLSPAGADHPWRDVQFSTHWGSREVLDITPVAPQIVAEFHADSAIDHGRWRHPVRVHRLRIDVTPDDVPLHPEQAVTDPSGKADPPEHWPPEGRLTAG</sequence>
<organism evidence="6 7">
    <name type="scientific">Streptomyces himalayensis subsp. aureolus</name>
    <dbReference type="NCBI Taxonomy" id="2758039"/>
    <lineage>
        <taxon>Bacteria</taxon>
        <taxon>Bacillati</taxon>
        <taxon>Actinomycetota</taxon>
        <taxon>Actinomycetes</taxon>
        <taxon>Kitasatosporales</taxon>
        <taxon>Streptomycetaceae</taxon>
        <taxon>Streptomyces</taxon>
        <taxon>Streptomyces himalayensis</taxon>
    </lineage>
</organism>
<dbReference type="Gene3D" id="3.30.470.30">
    <property type="entry name" value="DNA ligase/mRNA capping enzyme"/>
    <property type="match status" value="1"/>
</dbReference>
<dbReference type="InterPro" id="IPR050191">
    <property type="entry name" value="ATP-dep_DNA_ligase"/>
</dbReference>
<dbReference type="InterPro" id="IPR012340">
    <property type="entry name" value="NA-bd_OB-fold"/>
</dbReference>
<evidence type="ECO:0000256" key="2">
    <source>
        <dbReference type="ARBA" id="ARBA00022598"/>
    </source>
</evidence>
<reference evidence="6 7" key="1">
    <citation type="submission" date="2020-07" db="EMBL/GenBank/DDBJ databases">
        <title>Streptomyces isolated from Indian soil.</title>
        <authorList>
            <person name="Mandal S."/>
            <person name="Maiti P.K."/>
        </authorList>
    </citation>
    <scope>NUCLEOTIDE SEQUENCE [LARGE SCALE GENOMIC DNA]</scope>
    <source>
        <strain evidence="6 7">PSKA54</strain>
    </source>
</reference>
<dbReference type="CDD" id="cd07970">
    <property type="entry name" value="OBF_DNA_ligase_LigC"/>
    <property type="match status" value="1"/>
</dbReference>
<evidence type="ECO:0000256" key="1">
    <source>
        <dbReference type="ARBA" id="ARBA00007572"/>
    </source>
</evidence>
<dbReference type="GO" id="GO:0006281">
    <property type="term" value="P:DNA repair"/>
    <property type="evidence" value="ECO:0007669"/>
    <property type="project" value="InterPro"/>
</dbReference>
<feature type="region of interest" description="Disordered" evidence="4">
    <location>
        <begin position="293"/>
        <end position="326"/>
    </location>
</feature>
<dbReference type="Pfam" id="PF01068">
    <property type="entry name" value="DNA_ligase_A_M"/>
    <property type="match status" value="1"/>
</dbReference>
<dbReference type="GO" id="GO:0005524">
    <property type="term" value="F:ATP binding"/>
    <property type="evidence" value="ECO:0007669"/>
    <property type="project" value="InterPro"/>
</dbReference>
<proteinExistence type="inferred from homology"/>
<accession>A0A7W2CXF3</accession>
<dbReference type="PROSITE" id="PS00697">
    <property type="entry name" value="DNA_LIGASE_A1"/>
    <property type="match status" value="1"/>
</dbReference>
<comment type="catalytic activity">
    <reaction evidence="3">
        <text>ATP + (deoxyribonucleotide)n-3'-hydroxyl + 5'-phospho-(deoxyribonucleotide)m = (deoxyribonucleotide)n+m + AMP + diphosphate.</text>
        <dbReference type="EC" id="6.5.1.1"/>
    </reaction>
</comment>
<dbReference type="PANTHER" id="PTHR45674">
    <property type="entry name" value="DNA LIGASE 1/3 FAMILY MEMBER"/>
    <property type="match status" value="1"/>
</dbReference>
<comment type="similarity">
    <text evidence="1">Belongs to the ATP-dependent DNA ligase family.</text>
</comment>
<dbReference type="AlphaFoldDB" id="A0A7W2CXF3"/>
<dbReference type="PANTHER" id="PTHR45674:SF4">
    <property type="entry name" value="DNA LIGASE 1"/>
    <property type="match status" value="1"/>
</dbReference>
<gene>
    <name evidence="6" type="ORF">H1V43_05510</name>
</gene>
<dbReference type="InterPro" id="IPR044119">
    <property type="entry name" value="Adenylation_LigC-like"/>
</dbReference>
<evidence type="ECO:0000313" key="7">
    <source>
        <dbReference type="Proteomes" id="UP000586976"/>
    </source>
</evidence>
<dbReference type="CDD" id="cd07905">
    <property type="entry name" value="Adenylation_DNA_ligase_LigC"/>
    <property type="match status" value="1"/>
</dbReference>
<dbReference type="InterPro" id="IPR012310">
    <property type="entry name" value="DNA_ligase_ATP-dep_cent"/>
</dbReference>
<evidence type="ECO:0000313" key="6">
    <source>
        <dbReference type="EMBL" id="MBA4860844.1"/>
    </source>
</evidence>
<dbReference type="PROSITE" id="PS50160">
    <property type="entry name" value="DNA_LIGASE_A3"/>
    <property type="match status" value="1"/>
</dbReference>
<dbReference type="InterPro" id="IPR016059">
    <property type="entry name" value="DNA_ligase_ATP-dep_CS"/>
</dbReference>
<comment type="caution">
    <text evidence="6">The sequence shown here is derived from an EMBL/GenBank/DDBJ whole genome shotgun (WGS) entry which is preliminary data.</text>
</comment>
<dbReference type="GO" id="GO:0003910">
    <property type="term" value="F:DNA ligase (ATP) activity"/>
    <property type="evidence" value="ECO:0007669"/>
    <property type="project" value="UniProtKB-EC"/>
</dbReference>
<dbReference type="Proteomes" id="UP000586976">
    <property type="component" value="Unassembled WGS sequence"/>
</dbReference>
<dbReference type="InterPro" id="IPR044117">
    <property type="entry name" value="OBF_LigC-like"/>
</dbReference>
<evidence type="ECO:0000256" key="4">
    <source>
        <dbReference type="SAM" id="MobiDB-lite"/>
    </source>
</evidence>
<keyword evidence="2 6" id="KW-0436">Ligase</keyword>
<dbReference type="EMBL" id="JACEQY010000003">
    <property type="protein sequence ID" value="MBA4860844.1"/>
    <property type="molecule type" value="Genomic_DNA"/>
</dbReference>
<name>A0A7W2CXF3_9ACTN</name>
<feature type="domain" description="ATP-dependent DNA ligase family profile" evidence="5">
    <location>
        <begin position="91"/>
        <end position="186"/>
    </location>
</feature>
<dbReference type="SUPFAM" id="SSF56091">
    <property type="entry name" value="DNA ligase/mRNA capping enzyme, catalytic domain"/>
    <property type="match status" value="1"/>
</dbReference>